<dbReference type="AlphaFoldDB" id="A0A0F9PIT5"/>
<comment type="caution">
    <text evidence="1">The sequence shown here is derived from an EMBL/GenBank/DDBJ whole genome shotgun (WGS) entry which is preliminary data.</text>
</comment>
<evidence type="ECO:0000313" key="1">
    <source>
        <dbReference type="EMBL" id="KKN31740.1"/>
    </source>
</evidence>
<feature type="non-terminal residue" evidence="1">
    <location>
        <position position="153"/>
    </location>
</feature>
<accession>A0A0F9PIT5</accession>
<proteinExistence type="predicted"/>
<dbReference type="EMBL" id="LAZR01002306">
    <property type="protein sequence ID" value="KKN31740.1"/>
    <property type="molecule type" value="Genomic_DNA"/>
</dbReference>
<reference evidence="1" key="1">
    <citation type="journal article" date="2015" name="Nature">
        <title>Complex archaea that bridge the gap between prokaryotes and eukaryotes.</title>
        <authorList>
            <person name="Spang A."/>
            <person name="Saw J.H."/>
            <person name="Jorgensen S.L."/>
            <person name="Zaremba-Niedzwiedzka K."/>
            <person name="Martijn J."/>
            <person name="Lind A.E."/>
            <person name="van Eijk R."/>
            <person name="Schleper C."/>
            <person name="Guy L."/>
            <person name="Ettema T.J."/>
        </authorList>
    </citation>
    <scope>NUCLEOTIDE SEQUENCE</scope>
</reference>
<gene>
    <name evidence="1" type="ORF">LCGC14_0821020</name>
</gene>
<name>A0A0F9PIT5_9ZZZZ</name>
<sequence>MSPNFNYKYKTISVKHLDELQEDVNKLIREGKLSDNEIYRSYLSEKKFGIPETIPNAKSLIVMAIFTKLAYITFNSEGKKHKFMIPPQYYDDGVTYKDLDNTIFNEIIKEPGYKIELAKRIHLKLLAVRSGIAKYGRNNISYVDEMGSFISLY</sequence>
<organism evidence="1">
    <name type="scientific">marine sediment metagenome</name>
    <dbReference type="NCBI Taxonomy" id="412755"/>
    <lineage>
        <taxon>unclassified sequences</taxon>
        <taxon>metagenomes</taxon>
        <taxon>ecological metagenomes</taxon>
    </lineage>
</organism>
<protein>
    <submittedName>
        <fullName evidence="1">Uncharacterized protein</fullName>
    </submittedName>
</protein>